<dbReference type="AlphaFoldDB" id="A0A9W7KQ64"/>
<dbReference type="Proteomes" id="UP000480854">
    <property type="component" value="Unassembled WGS sequence"/>
</dbReference>
<proteinExistence type="predicted"/>
<name>A0A9W7KQ64_9PROT</name>
<protein>
    <submittedName>
        <fullName evidence="1">Uncharacterized protein</fullName>
    </submittedName>
</protein>
<reference evidence="1 2" key="1">
    <citation type="submission" date="2018-07" db="EMBL/GenBank/DDBJ databases">
        <title>Genome sequence of Azospirillum sp. ATCC 49961.</title>
        <authorList>
            <person name="Sant'Anna F.H."/>
            <person name="Baldani J.I."/>
            <person name="Zilli J.E."/>
            <person name="Reis V.M."/>
            <person name="Hartmann A."/>
            <person name="Cruz L."/>
            <person name="de Souza E.M."/>
            <person name="de Oliveira Pedrosa F."/>
            <person name="Passaglia L.M.P."/>
        </authorList>
    </citation>
    <scope>NUCLEOTIDE SEQUENCE [LARGE SCALE GENOMIC DNA]</scope>
    <source>
        <strain evidence="1 2">ATCC 49961</strain>
    </source>
</reference>
<keyword evidence="2" id="KW-1185">Reference proteome</keyword>
<gene>
    <name evidence="1" type="ORF">DS843_23955</name>
</gene>
<organism evidence="1 2">
    <name type="scientific">Roseomonas genomospecies 6</name>
    <dbReference type="NCBI Taxonomy" id="214106"/>
    <lineage>
        <taxon>Bacteria</taxon>
        <taxon>Pseudomonadati</taxon>
        <taxon>Pseudomonadota</taxon>
        <taxon>Alphaproteobacteria</taxon>
        <taxon>Acetobacterales</taxon>
        <taxon>Roseomonadaceae</taxon>
        <taxon>Roseomonas</taxon>
    </lineage>
</organism>
<evidence type="ECO:0000313" key="1">
    <source>
        <dbReference type="EMBL" id="KAA0677421.1"/>
    </source>
</evidence>
<accession>A0A9W7KQ64</accession>
<comment type="caution">
    <text evidence="1">The sequence shown here is derived from an EMBL/GenBank/DDBJ whole genome shotgun (WGS) entry which is preliminary data.</text>
</comment>
<sequence>MASGFFAHPLRDYFLLMFRSAVIEGVAEEKAGKPFAFETFRLSIFGGHDDPPPLQQAILLRQEYGP</sequence>
<evidence type="ECO:0000313" key="2">
    <source>
        <dbReference type="Proteomes" id="UP000480854"/>
    </source>
</evidence>
<dbReference type="EMBL" id="QOKW01000024">
    <property type="protein sequence ID" value="KAA0677421.1"/>
    <property type="molecule type" value="Genomic_DNA"/>
</dbReference>